<dbReference type="EMBL" id="CM018051">
    <property type="protein sequence ID" value="KAA8517164.1"/>
    <property type="molecule type" value="Genomic_DNA"/>
</dbReference>
<sequence>MSPAVVESGSSITSPQQMQSKQPPPSLQNHNPNNLSEQCQGSSHADSKAVNSLNLGSAIDGGINCTFASRLVSRVSSEKSNHLVFSGRSRPRLVKLRKQLGSQYGRSTSESAQNDPCFIPFRSLWETSDRVKDGNITSNGFGASTGDLKFGKLDSACFVFGANQSNTSSSSTSERRESGESAGQWSANEFGKFHNVSFVFGANRSPMKENRQYNKSTGQTGAKVGFEFDANKSNLVPNSKSEERESSGNAGPGVADEFGKLDNLGFVFGSNKCDSVSNSKSEQRESNERAGRSGGNDFGKYENAGFVFGANKSSSILNSDLEKREYKSSYILNSDLEKTEYRESMGKKGADEFPKFDNVGFVFGANENNLVMNPELETKESSESVRKSGANEFGKFDNVDFVVGANRSNLNSEEREFVFGSIPVSSALKLNLETRKPGESVRKFVDERGKMKEENKEEFMEPDNASFAFGANHGDLVSNSNAEMKESSENVGKLASDVRGKNWKMKLDAGADSGNLDNVGFVFEQNWSDLTSNSNLGKRESSENVGKSVSIESGGMKSGAPFGKFDNVGFVFGANQSVRASVFQKATPKGVSRSRGKKSSSFRENTKLTDEMDKVVLVQLLLLLPAQYITSQMR</sequence>
<evidence type="ECO:0000313" key="3">
    <source>
        <dbReference type="Proteomes" id="UP000325577"/>
    </source>
</evidence>
<dbReference type="AlphaFoldDB" id="A0A5J4ZH39"/>
<name>A0A5J4ZH39_9ASTE</name>
<proteinExistence type="predicted"/>
<feature type="region of interest" description="Disordered" evidence="1">
    <location>
        <begin position="164"/>
        <end position="186"/>
    </location>
</feature>
<keyword evidence="3" id="KW-1185">Reference proteome</keyword>
<feature type="region of interest" description="Disordered" evidence="1">
    <location>
        <begin position="273"/>
        <end position="297"/>
    </location>
</feature>
<feature type="region of interest" description="Disordered" evidence="1">
    <location>
        <begin position="1"/>
        <end position="47"/>
    </location>
</feature>
<feature type="region of interest" description="Disordered" evidence="1">
    <location>
        <begin position="583"/>
        <end position="605"/>
    </location>
</feature>
<gene>
    <name evidence="2" type="ORF">F0562_017457</name>
</gene>
<evidence type="ECO:0000256" key="1">
    <source>
        <dbReference type="SAM" id="MobiDB-lite"/>
    </source>
</evidence>
<feature type="region of interest" description="Disordered" evidence="1">
    <location>
        <begin position="209"/>
        <end position="255"/>
    </location>
</feature>
<evidence type="ECO:0000313" key="2">
    <source>
        <dbReference type="EMBL" id="KAA8517164.1"/>
    </source>
</evidence>
<feature type="compositionally biased region" description="Basic and acidic residues" evidence="1">
    <location>
        <begin position="281"/>
        <end position="291"/>
    </location>
</feature>
<reference evidence="2 3" key="1">
    <citation type="submission" date="2019-09" db="EMBL/GenBank/DDBJ databases">
        <title>A chromosome-level genome assembly of the Chinese tupelo Nyssa sinensis.</title>
        <authorList>
            <person name="Yang X."/>
            <person name="Kang M."/>
            <person name="Yang Y."/>
            <person name="Xiong H."/>
            <person name="Wang M."/>
            <person name="Zhang Z."/>
            <person name="Wang Z."/>
            <person name="Wu H."/>
            <person name="Ma T."/>
            <person name="Liu J."/>
            <person name="Xi Z."/>
        </authorList>
    </citation>
    <scope>NUCLEOTIDE SEQUENCE [LARGE SCALE GENOMIC DNA]</scope>
    <source>
        <strain evidence="2">J267</strain>
        <tissue evidence="2">Leaf</tissue>
    </source>
</reference>
<protein>
    <submittedName>
        <fullName evidence="2">Uncharacterized protein</fullName>
    </submittedName>
</protein>
<feature type="compositionally biased region" description="Polar residues" evidence="1">
    <location>
        <begin position="27"/>
        <end position="47"/>
    </location>
</feature>
<dbReference type="Proteomes" id="UP000325577">
    <property type="component" value="Linkage Group LG8"/>
</dbReference>
<accession>A0A5J4ZH39</accession>
<organism evidence="2 3">
    <name type="scientific">Nyssa sinensis</name>
    <dbReference type="NCBI Taxonomy" id="561372"/>
    <lineage>
        <taxon>Eukaryota</taxon>
        <taxon>Viridiplantae</taxon>
        <taxon>Streptophyta</taxon>
        <taxon>Embryophyta</taxon>
        <taxon>Tracheophyta</taxon>
        <taxon>Spermatophyta</taxon>
        <taxon>Magnoliopsida</taxon>
        <taxon>eudicotyledons</taxon>
        <taxon>Gunneridae</taxon>
        <taxon>Pentapetalae</taxon>
        <taxon>asterids</taxon>
        <taxon>Cornales</taxon>
        <taxon>Nyssaceae</taxon>
        <taxon>Nyssa</taxon>
    </lineage>
</organism>